<proteinExistence type="predicted"/>
<accession>A0ABR7UI51</accession>
<comment type="caution">
    <text evidence="2">The sequence shown here is derived from an EMBL/GenBank/DDBJ whole genome shotgun (WGS) entry which is preliminary data.</text>
</comment>
<feature type="compositionally biased region" description="Basic and acidic residues" evidence="1">
    <location>
        <begin position="1"/>
        <end position="12"/>
    </location>
</feature>
<reference evidence="2 3" key="1">
    <citation type="journal article" date="2020" name="Arch. Microbiol.">
        <title>Bradyrhizobium campsiandrae sp. nov., a nitrogen-fixing bacterial strain isolated from a native leguminous tree from the Amazon adapted to flooded conditions.</title>
        <authorList>
            <person name="Cabral Michel D."/>
            <person name="Martins da Costa E."/>
            <person name="Azarias Guimaraes A."/>
            <person name="Soares de Carvalho T."/>
            <person name="Santos de Castro Caputo P."/>
            <person name="Willems A."/>
            <person name="de Souza Moreira F.M."/>
        </authorList>
    </citation>
    <scope>NUCLEOTIDE SEQUENCE [LARGE SCALE GENOMIC DNA]</scope>
    <source>
        <strain evidence="3">INPA 384B</strain>
    </source>
</reference>
<feature type="region of interest" description="Disordered" evidence="1">
    <location>
        <begin position="1"/>
        <end position="39"/>
    </location>
</feature>
<organism evidence="2 3">
    <name type="scientific">Bradyrhizobium campsiandrae</name>
    <dbReference type="NCBI Taxonomy" id="1729892"/>
    <lineage>
        <taxon>Bacteria</taxon>
        <taxon>Pseudomonadati</taxon>
        <taxon>Pseudomonadota</taxon>
        <taxon>Alphaproteobacteria</taxon>
        <taxon>Hyphomicrobiales</taxon>
        <taxon>Nitrobacteraceae</taxon>
        <taxon>Bradyrhizobium</taxon>
    </lineage>
</organism>
<name>A0ABR7UI51_9BRAD</name>
<evidence type="ECO:0000313" key="3">
    <source>
        <dbReference type="Proteomes" id="UP000639516"/>
    </source>
</evidence>
<dbReference type="EMBL" id="JAATTO010000073">
    <property type="protein sequence ID" value="MBC9983568.1"/>
    <property type="molecule type" value="Genomic_DNA"/>
</dbReference>
<dbReference type="Proteomes" id="UP000639516">
    <property type="component" value="Unassembled WGS sequence"/>
</dbReference>
<dbReference type="RefSeq" id="WP_188107590.1">
    <property type="nucleotide sequence ID" value="NZ_JAANIH010000084.1"/>
</dbReference>
<protein>
    <submittedName>
        <fullName evidence="2">Uncharacterized protein</fullName>
    </submittedName>
</protein>
<sequence>MVQGYLDDRNADNPEPSGNRSRSYSHGFWNGRDDLAHSPRASGSALLQLGEKAIDDDIAESRAPC</sequence>
<evidence type="ECO:0000313" key="2">
    <source>
        <dbReference type="EMBL" id="MBC9983568.1"/>
    </source>
</evidence>
<keyword evidence="3" id="KW-1185">Reference proteome</keyword>
<gene>
    <name evidence="2" type="ORF">HA482_35855</name>
</gene>
<evidence type="ECO:0000256" key="1">
    <source>
        <dbReference type="SAM" id="MobiDB-lite"/>
    </source>
</evidence>